<comment type="caution">
    <text evidence="1">The sequence shown here is derived from an EMBL/GenBank/DDBJ whole genome shotgun (WGS) entry which is preliminary data.</text>
</comment>
<dbReference type="EMBL" id="CAIIXF020000005">
    <property type="protein sequence ID" value="CAH1783175.1"/>
    <property type="molecule type" value="Genomic_DNA"/>
</dbReference>
<feature type="non-terminal residue" evidence="1">
    <location>
        <position position="99"/>
    </location>
</feature>
<name>A0A8S4NNH4_OWEFU</name>
<dbReference type="AlphaFoldDB" id="A0A8S4NNH4"/>
<proteinExistence type="predicted"/>
<dbReference type="Proteomes" id="UP000749559">
    <property type="component" value="Unassembled WGS sequence"/>
</dbReference>
<evidence type="ECO:0000313" key="1">
    <source>
        <dbReference type="EMBL" id="CAH1783175.1"/>
    </source>
</evidence>
<gene>
    <name evidence="1" type="ORF">OFUS_LOCUS9538</name>
</gene>
<organism evidence="1 2">
    <name type="scientific">Owenia fusiformis</name>
    <name type="common">Polychaete worm</name>
    <dbReference type="NCBI Taxonomy" id="6347"/>
    <lineage>
        <taxon>Eukaryota</taxon>
        <taxon>Metazoa</taxon>
        <taxon>Spiralia</taxon>
        <taxon>Lophotrochozoa</taxon>
        <taxon>Annelida</taxon>
        <taxon>Polychaeta</taxon>
        <taxon>Sedentaria</taxon>
        <taxon>Canalipalpata</taxon>
        <taxon>Sabellida</taxon>
        <taxon>Oweniida</taxon>
        <taxon>Oweniidae</taxon>
        <taxon>Owenia</taxon>
    </lineage>
</organism>
<reference evidence="1" key="1">
    <citation type="submission" date="2022-03" db="EMBL/GenBank/DDBJ databases">
        <authorList>
            <person name="Martin C."/>
        </authorList>
    </citation>
    <scope>NUCLEOTIDE SEQUENCE</scope>
</reference>
<keyword evidence="2" id="KW-1185">Reference proteome</keyword>
<accession>A0A8S4NNH4</accession>
<protein>
    <submittedName>
        <fullName evidence="1">Uncharacterized protein</fullName>
    </submittedName>
</protein>
<evidence type="ECO:0000313" key="2">
    <source>
        <dbReference type="Proteomes" id="UP000749559"/>
    </source>
</evidence>
<sequence length="99" mass="11646">MFLPRSMRKEFKVHSFPLFSSNLLPNHAAVGDIGDHNHIMYHDLEGDRDHISDHDHIIYHDFEGDRDHISDHNHIMYHDFEGDHDHISDHGLIGDHDHI</sequence>